<sequence length="267" mass="30239">MLRGIAKTALPWSIQIGVGLLWLDHFFCLEHQLNATYMPMLDGVGFKSLRWNVGLKLDRRVDENEVYCAPEQESNMFNHGRYLCPVPSSSFISLTASGSLRGFTSLKLPFFKHQEAVGILGLALHGRNLLIRGLRWQVQDGKSIDFWNDAWIPSLPNFKVPVNKPPNSVIGRVADIIDPQSRQWDIQKLENEVPVEVVNAVKEIPISHVERADQLVWHFNSNGSYSVKSEYHVAHQNLMKGGHSKPGPLFQAWEGFLEGFVEDENPK</sequence>
<dbReference type="EMBL" id="WJXA01000004">
    <property type="protein sequence ID" value="KAF7146681.1"/>
    <property type="molecule type" value="Genomic_DNA"/>
</dbReference>
<dbReference type="InterPro" id="IPR053223">
    <property type="entry name" value="Prob_Methyltransferase"/>
</dbReference>
<proteinExistence type="predicted"/>
<name>A0A834LQT9_RHOSS</name>
<dbReference type="OrthoDB" id="1423337at2759"/>
<organism evidence="1 2">
    <name type="scientific">Rhododendron simsii</name>
    <name type="common">Sims's rhododendron</name>
    <dbReference type="NCBI Taxonomy" id="118357"/>
    <lineage>
        <taxon>Eukaryota</taxon>
        <taxon>Viridiplantae</taxon>
        <taxon>Streptophyta</taxon>
        <taxon>Embryophyta</taxon>
        <taxon>Tracheophyta</taxon>
        <taxon>Spermatophyta</taxon>
        <taxon>Magnoliopsida</taxon>
        <taxon>eudicotyledons</taxon>
        <taxon>Gunneridae</taxon>
        <taxon>Pentapetalae</taxon>
        <taxon>asterids</taxon>
        <taxon>Ericales</taxon>
        <taxon>Ericaceae</taxon>
        <taxon>Ericoideae</taxon>
        <taxon>Rhodoreae</taxon>
        <taxon>Rhododendron</taxon>
    </lineage>
</organism>
<protein>
    <submittedName>
        <fullName evidence="1">Uncharacterized protein</fullName>
    </submittedName>
</protein>
<dbReference type="PANTHER" id="PTHR44067:SF10">
    <property type="entry name" value="S-ADENOSYL-L-METHIONINE-DEPENDENT METHYLTRANSFERASE SUPERFAMILY PROTEIN"/>
    <property type="match status" value="1"/>
</dbReference>
<accession>A0A834LQT9</accession>
<dbReference type="AlphaFoldDB" id="A0A834LQT9"/>
<dbReference type="PANTHER" id="PTHR44067">
    <property type="entry name" value="S-ADENOSYL-L-METHIONINE-DEPENDENT METHYLTRANSFERASE SUPERFAMILY PROTEIN-RELATED"/>
    <property type="match status" value="1"/>
</dbReference>
<evidence type="ECO:0000313" key="1">
    <source>
        <dbReference type="EMBL" id="KAF7146681.1"/>
    </source>
</evidence>
<comment type="caution">
    <text evidence="1">The sequence shown here is derived from an EMBL/GenBank/DDBJ whole genome shotgun (WGS) entry which is preliminary data.</text>
</comment>
<keyword evidence="2" id="KW-1185">Reference proteome</keyword>
<reference evidence="1" key="1">
    <citation type="submission" date="2019-11" db="EMBL/GenBank/DDBJ databases">
        <authorList>
            <person name="Liu Y."/>
            <person name="Hou J."/>
            <person name="Li T.-Q."/>
            <person name="Guan C.-H."/>
            <person name="Wu X."/>
            <person name="Wu H.-Z."/>
            <person name="Ling F."/>
            <person name="Zhang R."/>
            <person name="Shi X.-G."/>
            <person name="Ren J.-P."/>
            <person name="Chen E.-F."/>
            <person name="Sun J.-M."/>
        </authorList>
    </citation>
    <scope>NUCLEOTIDE SEQUENCE</scope>
    <source>
        <strain evidence="1">Adult_tree_wgs_1</strain>
        <tissue evidence="1">Leaves</tissue>
    </source>
</reference>
<dbReference type="Proteomes" id="UP000626092">
    <property type="component" value="Unassembled WGS sequence"/>
</dbReference>
<evidence type="ECO:0000313" key="2">
    <source>
        <dbReference type="Proteomes" id="UP000626092"/>
    </source>
</evidence>
<gene>
    <name evidence="1" type="ORF">RHSIM_Rhsim04G0211900</name>
</gene>